<dbReference type="EMBL" id="MN739896">
    <property type="protein sequence ID" value="QHT76393.1"/>
    <property type="molecule type" value="Genomic_DNA"/>
</dbReference>
<keyword evidence="1" id="KW-0472">Membrane</keyword>
<organism evidence="2">
    <name type="scientific">viral metagenome</name>
    <dbReference type="NCBI Taxonomy" id="1070528"/>
    <lineage>
        <taxon>unclassified sequences</taxon>
        <taxon>metagenomes</taxon>
        <taxon>organismal metagenomes</taxon>
    </lineage>
</organism>
<dbReference type="AlphaFoldDB" id="A0A6C0H8R4"/>
<evidence type="ECO:0000313" key="2">
    <source>
        <dbReference type="EMBL" id="QHT76393.1"/>
    </source>
</evidence>
<reference evidence="2" key="1">
    <citation type="journal article" date="2020" name="Nature">
        <title>Giant virus diversity and host interactions through global metagenomics.</title>
        <authorList>
            <person name="Schulz F."/>
            <person name="Roux S."/>
            <person name="Paez-Espino D."/>
            <person name="Jungbluth S."/>
            <person name="Walsh D.A."/>
            <person name="Denef V.J."/>
            <person name="McMahon K.D."/>
            <person name="Konstantinidis K.T."/>
            <person name="Eloe-Fadrosh E.A."/>
            <person name="Kyrpides N.C."/>
            <person name="Woyke T."/>
        </authorList>
    </citation>
    <scope>NUCLEOTIDE SEQUENCE</scope>
    <source>
        <strain evidence="2">GVMAG-M-3300023179-82</strain>
    </source>
</reference>
<evidence type="ECO:0000256" key="1">
    <source>
        <dbReference type="SAM" id="Phobius"/>
    </source>
</evidence>
<name>A0A6C0H8R4_9ZZZZ</name>
<protein>
    <submittedName>
        <fullName evidence="2">Uncharacterized protein</fullName>
    </submittedName>
</protein>
<proteinExistence type="predicted"/>
<keyword evidence="1" id="KW-0812">Transmembrane</keyword>
<keyword evidence="1" id="KW-1133">Transmembrane helix</keyword>
<sequence length="29" mass="3698">MNNVYYNFIEKIIINKLYFIYMFIIISYN</sequence>
<accession>A0A6C0H8R4</accession>
<feature type="transmembrane region" description="Helical" evidence="1">
    <location>
        <begin position="12"/>
        <end position="28"/>
    </location>
</feature>